<accession>E9I3I6</accession>
<dbReference type="EMBL" id="GL734570">
    <property type="protein sequence ID" value="EFX61444.1"/>
    <property type="molecule type" value="Genomic_DNA"/>
</dbReference>
<evidence type="ECO:0000313" key="2">
    <source>
        <dbReference type="Proteomes" id="UP000000305"/>
    </source>
</evidence>
<protein>
    <submittedName>
        <fullName evidence="1">Uncharacterized protein</fullName>
    </submittedName>
</protein>
<dbReference type="PhylomeDB" id="E9I3I6"/>
<name>E9I3I6_DAPPU</name>
<sequence length="110" mass="12258">MAVLLLNQVENLMKKKFTWEPEVIACCIILHARSPGTYKYMRQSKLLLLPSVSTLRSYIGKSTGGVGFTPIAEKRLTSLAAILGEQEKEVSLEVDEMALDPKMEKNQTMG</sequence>
<dbReference type="Proteomes" id="UP000000305">
    <property type="component" value="Unassembled WGS sequence"/>
</dbReference>
<keyword evidence="2" id="KW-1185">Reference proteome</keyword>
<proteinExistence type="predicted"/>
<dbReference type="OrthoDB" id="6763709at2759"/>
<dbReference type="PANTHER" id="PTHR48257:SF1">
    <property type="match status" value="1"/>
</dbReference>
<dbReference type="OMA" id="YDHARTN"/>
<dbReference type="InParanoid" id="E9I3I6"/>
<reference evidence="1 2" key="1">
    <citation type="journal article" date="2011" name="Science">
        <title>The ecoresponsive genome of Daphnia pulex.</title>
        <authorList>
            <person name="Colbourne J.K."/>
            <person name="Pfrender M.E."/>
            <person name="Gilbert D."/>
            <person name="Thomas W.K."/>
            <person name="Tucker A."/>
            <person name="Oakley T.H."/>
            <person name="Tokishita S."/>
            <person name="Aerts A."/>
            <person name="Arnold G.J."/>
            <person name="Basu M.K."/>
            <person name="Bauer D.J."/>
            <person name="Caceres C.E."/>
            <person name="Carmel L."/>
            <person name="Casola C."/>
            <person name="Choi J.H."/>
            <person name="Detter J.C."/>
            <person name="Dong Q."/>
            <person name="Dusheyko S."/>
            <person name="Eads B.D."/>
            <person name="Frohlich T."/>
            <person name="Geiler-Samerotte K.A."/>
            <person name="Gerlach D."/>
            <person name="Hatcher P."/>
            <person name="Jogdeo S."/>
            <person name="Krijgsveld J."/>
            <person name="Kriventseva E.V."/>
            <person name="Kultz D."/>
            <person name="Laforsch C."/>
            <person name="Lindquist E."/>
            <person name="Lopez J."/>
            <person name="Manak J.R."/>
            <person name="Muller J."/>
            <person name="Pangilinan J."/>
            <person name="Patwardhan R.P."/>
            <person name="Pitluck S."/>
            <person name="Pritham E.J."/>
            <person name="Rechtsteiner A."/>
            <person name="Rho M."/>
            <person name="Rogozin I.B."/>
            <person name="Sakarya O."/>
            <person name="Salamov A."/>
            <person name="Schaack S."/>
            <person name="Shapiro H."/>
            <person name="Shiga Y."/>
            <person name="Skalitzky C."/>
            <person name="Smith Z."/>
            <person name="Souvorov A."/>
            <person name="Sung W."/>
            <person name="Tang Z."/>
            <person name="Tsuchiya D."/>
            <person name="Tu H."/>
            <person name="Vos H."/>
            <person name="Wang M."/>
            <person name="Wolf Y.I."/>
            <person name="Yamagata H."/>
            <person name="Yamada T."/>
            <person name="Ye Y."/>
            <person name="Shaw J.R."/>
            <person name="Andrews J."/>
            <person name="Crease T.J."/>
            <person name="Tang H."/>
            <person name="Lucas S.M."/>
            <person name="Robertson H.M."/>
            <person name="Bork P."/>
            <person name="Koonin E.V."/>
            <person name="Zdobnov E.M."/>
            <person name="Grigoriev I.V."/>
            <person name="Lynch M."/>
            <person name="Boore J.L."/>
        </authorList>
    </citation>
    <scope>NUCLEOTIDE SEQUENCE [LARGE SCALE GENOMIC DNA]</scope>
</reference>
<dbReference type="AlphaFoldDB" id="E9I3I6"/>
<dbReference type="KEGG" id="dpx:DAPPUDRAFT_339518"/>
<evidence type="ECO:0000313" key="1">
    <source>
        <dbReference type="EMBL" id="EFX61444.1"/>
    </source>
</evidence>
<dbReference type="HOGENOM" id="CLU_173534_0_0_1"/>
<gene>
    <name evidence="1" type="ORF">DAPPUDRAFT_339518</name>
</gene>
<organism evidence="1 2">
    <name type="scientific">Daphnia pulex</name>
    <name type="common">Water flea</name>
    <dbReference type="NCBI Taxonomy" id="6669"/>
    <lineage>
        <taxon>Eukaryota</taxon>
        <taxon>Metazoa</taxon>
        <taxon>Ecdysozoa</taxon>
        <taxon>Arthropoda</taxon>
        <taxon>Crustacea</taxon>
        <taxon>Branchiopoda</taxon>
        <taxon>Diplostraca</taxon>
        <taxon>Cladocera</taxon>
        <taxon>Anomopoda</taxon>
        <taxon>Daphniidae</taxon>
        <taxon>Daphnia</taxon>
    </lineage>
</organism>
<dbReference type="STRING" id="6669.E9I3I6"/>
<dbReference type="PANTHER" id="PTHR48257">
    <property type="match status" value="1"/>
</dbReference>